<organism evidence="3 4">
    <name type="scientific">Chromobacterium violaceum</name>
    <dbReference type="NCBI Taxonomy" id="536"/>
    <lineage>
        <taxon>Bacteria</taxon>
        <taxon>Pseudomonadati</taxon>
        <taxon>Pseudomonadota</taxon>
        <taxon>Betaproteobacteria</taxon>
        <taxon>Neisseriales</taxon>
        <taxon>Chromobacteriaceae</taxon>
        <taxon>Chromobacterium</taxon>
    </lineage>
</organism>
<dbReference type="InterPro" id="IPR038770">
    <property type="entry name" value="Na+/solute_symporter_sf"/>
</dbReference>
<reference evidence="3 4" key="1">
    <citation type="submission" date="2018-12" db="EMBL/GenBank/DDBJ databases">
        <authorList>
            <consortium name="Pathogen Informatics"/>
        </authorList>
    </citation>
    <scope>NUCLEOTIDE SEQUENCE [LARGE SCALE GENOMIC DNA]</scope>
    <source>
        <strain evidence="3 4">NCTC9695</strain>
    </source>
</reference>
<name>A0A447TKV3_CHRVL</name>
<keyword evidence="2" id="KW-0813">Transport</keyword>
<protein>
    <submittedName>
        <fullName evidence="3">Inner membrane protein ybaL</fullName>
    </submittedName>
</protein>
<dbReference type="PANTHER" id="PTHR42751:SF1">
    <property type="entry name" value="CATION_PROTON ANTIPORTER YBAL-RELATED"/>
    <property type="match status" value="1"/>
</dbReference>
<dbReference type="AlphaFoldDB" id="A0A447TKV3"/>
<dbReference type="EMBL" id="LR134182">
    <property type="protein sequence ID" value="VEB45493.1"/>
    <property type="molecule type" value="Genomic_DNA"/>
</dbReference>
<evidence type="ECO:0000256" key="1">
    <source>
        <dbReference type="ARBA" id="ARBA00005551"/>
    </source>
</evidence>
<gene>
    <name evidence="3" type="primary">ybaL_1</name>
    <name evidence="3" type="ORF">NCTC9695_06013</name>
</gene>
<evidence type="ECO:0000256" key="2">
    <source>
        <dbReference type="ARBA" id="ARBA00022448"/>
    </source>
</evidence>
<accession>A0A447TKV3</accession>
<proteinExistence type="inferred from homology"/>
<dbReference type="Gene3D" id="1.20.1530.20">
    <property type="match status" value="1"/>
</dbReference>
<comment type="similarity">
    <text evidence="1">Belongs to the monovalent cation:proton antiporter 2 (CPA2) transporter (TC 2.A.37) family.</text>
</comment>
<dbReference type="PANTHER" id="PTHR42751">
    <property type="entry name" value="SODIUM/HYDROGEN EXCHANGER FAMILY/TRKA DOMAIN PROTEIN"/>
    <property type="match status" value="1"/>
</dbReference>
<dbReference type="Proteomes" id="UP000275777">
    <property type="component" value="Chromosome"/>
</dbReference>
<sequence length="58" mass="5898">MITTIVGGLVFAFALGALALRLRLPPLVGYLCAGILVGPFTPGFQADTALAPELAELG</sequence>
<evidence type="ECO:0000313" key="4">
    <source>
        <dbReference type="Proteomes" id="UP000275777"/>
    </source>
</evidence>
<evidence type="ECO:0000313" key="3">
    <source>
        <dbReference type="EMBL" id="VEB45493.1"/>
    </source>
</evidence>